<reference evidence="1 2" key="1">
    <citation type="journal article" date="2016" name="Genome Biol. Evol.">
        <title>Comparative Genomic Analyses of the Moraxella catarrhalis Serosensitive and Seroresistant Lineages Demonstrate Their Independent Evolution.</title>
        <authorList>
            <person name="Earl J.P."/>
            <person name="de Vries S.P."/>
            <person name="Ahmed A."/>
            <person name="Powell E."/>
            <person name="Schultz M.P."/>
            <person name="Hermans P.W."/>
            <person name="Hill D.J."/>
            <person name="Zhou Z."/>
            <person name="Constantinidou C.I."/>
            <person name="Hu F.Z."/>
            <person name="Bootsma H.J."/>
            <person name="Ehrlich G.D."/>
        </authorList>
    </citation>
    <scope>NUCLEOTIDE SEQUENCE [LARGE SCALE GENOMIC DNA]</scope>
    <source>
        <strain evidence="1 2">Z7574</strain>
    </source>
</reference>
<protein>
    <submittedName>
        <fullName evidence="1">Uncharacterized protein</fullName>
    </submittedName>
</protein>
<proteinExistence type="predicted"/>
<dbReference type="EMBL" id="LXHE01000003">
    <property type="protein sequence ID" value="OAV01593.1"/>
    <property type="molecule type" value="Genomic_DNA"/>
</dbReference>
<organism evidence="1 2">
    <name type="scientific">Moraxella catarrhalis</name>
    <name type="common">Branhamella catarrhalis</name>
    <dbReference type="NCBI Taxonomy" id="480"/>
    <lineage>
        <taxon>Bacteria</taxon>
        <taxon>Pseudomonadati</taxon>
        <taxon>Pseudomonadota</taxon>
        <taxon>Gammaproteobacteria</taxon>
        <taxon>Moraxellales</taxon>
        <taxon>Moraxellaceae</taxon>
        <taxon>Moraxella</taxon>
    </lineage>
</organism>
<dbReference type="Proteomes" id="UP000078446">
    <property type="component" value="Unassembled WGS sequence"/>
</dbReference>
<evidence type="ECO:0000313" key="2">
    <source>
        <dbReference type="Proteomes" id="UP000078446"/>
    </source>
</evidence>
<evidence type="ECO:0000313" key="1">
    <source>
        <dbReference type="EMBL" id="OAV01593.1"/>
    </source>
</evidence>
<dbReference type="AlphaFoldDB" id="A0A7Z0UZF4"/>
<accession>A0A7Z0UZF4</accession>
<name>A0A7Z0UZF4_MORCA</name>
<gene>
    <name evidence="1" type="ORF">AO382_0640</name>
</gene>
<sequence length="39" mass="4553">MRTCLGGVWDFVGVLWRCAMPIYHAQVIMPKLPYLSYHV</sequence>
<comment type="caution">
    <text evidence="1">The sequence shown here is derived from an EMBL/GenBank/DDBJ whole genome shotgun (WGS) entry which is preliminary data.</text>
</comment>